<dbReference type="SUPFAM" id="SSF49695">
    <property type="entry name" value="gamma-Crystallin-like"/>
    <property type="match status" value="1"/>
</dbReference>
<gene>
    <name evidence="1" type="ORF">SCLAV_p1258</name>
</gene>
<dbReference type="EMBL" id="CM000914">
    <property type="protein sequence ID" value="EFG04744.2"/>
    <property type="molecule type" value="Genomic_DNA"/>
</dbReference>
<dbReference type="Gene3D" id="2.60.20.10">
    <property type="entry name" value="Crystallins"/>
    <property type="match status" value="1"/>
</dbReference>
<dbReference type="AlphaFoldDB" id="D5SLF1"/>
<protein>
    <submittedName>
        <fullName evidence="1">Uncharacterized protein</fullName>
    </submittedName>
</protein>
<reference evidence="1 2" key="1">
    <citation type="journal article" date="2010" name="Genome Biol. Evol.">
        <title>The sequence of a 1.8-mb bacterial linear plasmid reveals a rich evolutionary reservoir of secondary metabolic pathways.</title>
        <authorList>
            <person name="Medema M.H."/>
            <person name="Trefzer A."/>
            <person name="Kovalchuk A."/>
            <person name="van den Berg M."/>
            <person name="Mueller U."/>
            <person name="Heijne W."/>
            <person name="Wu L."/>
            <person name="Alam M.T."/>
            <person name="Ronning C.M."/>
            <person name="Nierman W.C."/>
            <person name="Bovenberg R.A.L."/>
            <person name="Breitling R."/>
            <person name="Takano E."/>
        </authorList>
    </citation>
    <scope>NUCLEOTIDE SEQUENCE [LARGE SCALE GENOMIC DNA]</scope>
    <source>
        <strain evidence="2">ATCC 27064 / DSM 738 / JCM 4710 / NBRC 13307 / NCIMB 12785 / NRRL 3585 / VKM Ac-602</strain>
        <plasmid evidence="1">pSCL4</plasmid>
    </source>
</reference>
<dbReference type="RefSeq" id="WP_003963578.1">
    <property type="nucleotide sequence ID" value="NZ_WKJT01000427.1"/>
</dbReference>
<organism evidence="1 2">
    <name type="scientific">Streptomyces clavuligerus</name>
    <dbReference type="NCBI Taxonomy" id="1901"/>
    <lineage>
        <taxon>Bacteria</taxon>
        <taxon>Bacillati</taxon>
        <taxon>Actinomycetota</taxon>
        <taxon>Actinomycetes</taxon>
        <taxon>Kitasatosporales</taxon>
        <taxon>Streptomycetaceae</taxon>
        <taxon>Streptomyces</taxon>
    </lineage>
</organism>
<dbReference type="InterPro" id="IPR011024">
    <property type="entry name" value="G_crystallin-like"/>
</dbReference>
<keyword evidence="1" id="KW-0614">Plasmid</keyword>
<sequence>MAPSPAAAAQAPQATAGSHCVADLDTQKTTCYDTFRESVAAATGGRITDAAQERAARDKDFVAKLNTRTDTRTSRAASNTHVVGVFYWEGNYTGHTWIARAGRPCLNDGSWDHRWRDLGGWNDAISSLQLAGNCYVRAWEHSDYGGATQYYTSDTAWVGDAMNDRISSLQFQ</sequence>
<dbReference type="Proteomes" id="UP000002357">
    <property type="component" value="Plasmid pSCL4"/>
</dbReference>
<keyword evidence="2" id="KW-1185">Reference proteome</keyword>
<proteinExistence type="predicted"/>
<evidence type="ECO:0000313" key="1">
    <source>
        <dbReference type="EMBL" id="EFG04744.2"/>
    </source>
</evidence>
<evidence type="ECO:0000313" key="2">
    <source>
        <dbReference type="Proteomes" id="UP000002357"/>
    </source>
</evidence>
<accession>D5SLF1</accession>
<name>D5SLF1_STRCL</name>
<geneLocation type="plasmid" evidence="1 2">
    <name>pSCL4</name>
</geneLocation>